<dbReference type="AlphaFoldDB" id="A0A3G1KMF6"/>
<dbReference type="InterPro" id="IPR002575">
    <property type="entry name" value="Aminoglycoside_PTrfase"/>
</dbReference>
<dbReference type="PANTHER" id="PTHR21310">
    <property type="entry name" value="AMINOGLYCOSIDE PHOSPHOTRANSFERASE-RELATED-RELATED"/>
    <property type="match status" value="1"/>
</dbReference>
<dbReference type="RefSeq" id="WP_148132792.1">
    <property type="nucleotide sequence ID" value="NZ_CP017634.1"/>
</dbReference>
<dbReference type="Gene3D" id="3.90.1200.10">
    <property type="match status" value="1"/>
</dbReference>
<dbReference type="EMBL" id="CP017634">
    <property type="protein sequence ID" value="ATW23641.1"/>
    <property type="molecule type" value="Genomic_DNA"/>
</dbReference>
<feature type="domain" description="Aminoglycoside phosphotransferase" evidence="1">
    <location>
        <begin position="32"/>
        <end position="247"/>
    </location>
</feature>
<evidence type="ECO:0000259" key="1">
    <source>
        <dbReference type="Pfam" id="PF01636"/>
    </source>
</evidence>
<evidence type="ECO:0000313" key="2">
    <source>
        <dbReference type="EMBL" id="ATW23641.1"/>
    </source>
</evidence>
<dbReference type="OrthoDB" id="3171511at2"/>
<gene>
    <name evidence="2" type="ORF">DCMF_01445</name>
</gene>
<reference evidence="2 3" key="1">
    <citation type="submission" date="2016-10" db="EMBL/GenBank/DDBJ databases">
        <title>Complete Genome Sequence of Peptococcaceae strain DCMF.</title>
        <authorList>
            <person name="Edwards R.J."/>
            <person name="Holland S.I."/>
            <person name="Deshpande N.P."/>
            <person name="Wong Y.K."/>
            <person name="Ertan H."/>
            <person name="Manefield M."/>
            <person name="Russell T.L."/>
            <person name="Lee M.J."/>
        </authorList>
    </citation>
    <scope>NUCLEOTIDE SEQUENCE [LARGE SCALE GENOMIC DNA]</scope>
    <source>
        <strain evidence="2 3">DCMF</strain>
    </source>
</reference>
<dbReference type="InterPro" id="IPR011009">
    <property type="entry name" value="Kinase-like_dom_sf"/>
</dbReference>
<dbReference type="InterPro" id="IPR051678">
    <property type="entry name" value="AGP_Transferase"/>
</dbReference>
<dbReference type="Pfam" id="PF01636">
    <property type="entry name" value="APH"/>
    <property type="match status" value="1"/>
</dbReference>
<accession>A0A3G1KMF6</accession>
<dbReference type="Gene3D" id="3.30.200.20">
    <property type="entry name" value="Phosphorylase Kinase, domain 1"/>
    <property type="match status" value="1"/>
</dbReference>
<dbReference type="KEGG" id="fwa:DCMF_01445"/>
<name>A0A3G1KMF6_FORW1</name>
<dbReference type="GO" id="GO:0016740">
    <property type="term" value="F:transferase activity"/>
    <property type="evidence" value="ECO:0007669"/>
    <property type="project" value="UniProtKB-KW"/>
</dbReference>
<sequence length="340" mass="39537">MLNERLLGPIKAYVNSHQFRCGMDLNPGKIEVRFLAQGEYNLNYLLETTGGKYVLRVNTASQMKLENQIAYEYQVLQLLNKSGVTPRPFYLDDRKQTVPYGLLVMEYLPGEPLDYRYDLPKAARTFARIHSLEFGAGAAGFLMKQTGPFTGVYQEAVTLLESFFNCPDADVQIKWILERALLKAEEKKKDEDFLLHEPWLAVINTEVNSHNFIVNQERLTCHLIDWEKPIYGEPAQDLSMFLIATTTMWKRNYVLSVKEEEEFLAVYLNCLATTCPYKNTLRDRVQMFKLFNYLRAISWCAMAWTEYTKPGRPLVNRDTFEKIKAYLEPEFIRTSLLNLI</sequence>
<dbReference type="SUPFAM" id="SSF56112">
    <property type="entry name" value="Protein kinase-like (PK-like)"/>
    <property type="match status" value="1"/>
</dbReference>
<keyword evidence="2" id="KW-0808">Transferase</keyword>
<dbReference type="Proteomes" id="UP000323521">
    <property type="component" value="Chromosome"/>
</dbReference>
<evidence type="ECO:0000313" key="3">
    <source>
        <dbReference type="Proteomes" id="UP000323521"/>
    </source>
</evidence>
<protein>
    <submittedName>
        <fullName evidence="2">Aminoglycoside phosphotransferase</fullName>
    </submittedName>
</protein>
<proteinExistence type="predicted"/>
<keyword evidence="3" id="KW-1185">Reference proteome</keyword>
<organism evidence="2 3">
    <name type="scientific">Formimonas warabiya</name>
    <dbReference type="NCBI Taxonomy" id="1761012"/>
    <lineage>
        <taxon>Bacteria</taxon>
        <taxon>Bacillati</taxon>
        <taxon>Bacillota</taxon>
        <taxon>Clostridia</taxon>
        <taxon>Eubacteriales</taxon>
        <taxon>Peptococcaceae</taxon>
        <taxon>Candidatus Formimonas</taxon>
    </lineage>
</organism>